<dbReference type="PROSITE" id="PS51857">
    <property type="entry name" value="CSD_2"/>
    <property type="match status" value="2"/>
</dbReference>
<dbReference type="InterPro" id="IPR012340">
    <property type="entry name" value="NA-bd_OB-fold"/>
</dbReference>
<protein>
    <submittedName>
        <fullName evidence="1">Uncharacterized protein</fullName>
    </submittedName>
</protein>
<name>A0ABP0LST7_9DINO</name>
<reference evidence="1 2" key="1">
    <citation type="submission" date="2024-02" db="EMBL/GenBank/DDBJ databases">
        <authorList>
            <person name="Chen Y."/>
            <person name="Shah S."/>
            <person name="Dougan E. K."/>
            <person name="Thang M."/>
            <person name="Chan C."/>
        </authorList>
    </citation>
    <scope>NUCLEOTIDE SEQUENCE [LARGE SCALE GENOMIC DNA]</scope>
</reference>
<dbReference type="InterPro" id="IPR011129">
    <property type="entry name" value="CSD"/>
</dbReference>
<dbReference type="SMART" id="SM00357">
    <property type="entry name" value="CSP"/>
    <property type="match status" value="2"/>
</dbReference>
<sequence>MVVSKAIAPPPGLEASDGSKGPCRANNFSSYAYATPAWTPMGSMADGYRGQMPRPNQGGNYQGYSNFKTAAAAKAALQMFQGPGNEERRRAEEAAKANARRLMNAPLPKAGADAQSRPNEEPRNEMPRLEKPHAPVAKAETFDGRPSPNMSGGGSSRYTGVLKVFKQESGYGFIDCEELKKLYGCDVFMNQGIEGGIVVGSIVSFTIELDKNGRPQAREARLEADKENEDDQGDHRLRIGDALGKVFKGTVKSFNVSRGFGFLTAPELQRLFPGKDVYVAQTQVPDNRPLTSGFEVEFTLHVTQQGQPQAKDLKLMNTSPELDYLGEPPTAESVGHKLLSMLS</sequence>
<evidence type="ECO:0000313" key="1">
    <source>
        <dbReference type="EMBL" id="CAK9042297.1"/>
    </source>
</evidence>
<dbReference type="PANTHER" id="PTHR46109">
    <property type="entry name" value="PROTEIN LIN-28"/>
    <property type="match status" value="1"/>
</dbReference>
<dbReference type="Proteomes" id="UP001642484">
    <property type="component" value="Unassembled WGS sequence"/>
</dbReference>
<dbReference type="InterPro" id="IPR051373">
    <property type="entry name" value="Lin-28_RNA-binding"/>
</dbReference>
<comment type="caution">
    <text evidence="1">The sequence shown here is derived from an EMBL/GenBank/DDBJ whole genome shotgun (WGS) entry which is preliminary data.</text>
</comment>
<gene>
    <name evidence="1" type="ORF">CCMP2556_LOCUS22536</name>
</gene>
<proteinExistence type="predicted"/>
<dbReference type="Pfam" id="PF00313">
    <property type="entry name" value="CSD"/>
    <property type="match status" value="1"/>
</dbReference>
<dbReference type="InterPro" id="IPR002059">
    <property type="entry name" value="CSP_DNA-bd"/>
</dbReference>
<dbReference type="EMBL" id="CAXAMN010014003">
    <property type="protein sequence ID" value="CAK9042297.1"/>
    <property type="molecule type" value="Genomic_DNA"/>
</dbReference>
<dbReference type="PANTHER" id="PTHR46109:SF1">
    <property type="entry name" value="PROTEIN LIN-28 HOMOLOG"/>
    <property type="match status" value="1"/>
</dbReference>
<accession>A0ABP0LST7</accession>
<evidence type="ECO:0000313" key="2">
    <source>
        <dbReference type="Proteomes" id="UP001642484"/>
    </source>
</evidence>
<keyword evidence="2" id="KW-1185">Reference proteome</keyword>
<dbReference type="SUPFAM" id="SSF50249">
    <property type="entry name" value="Nucleic acid-binding proteins"/>
    <property type="match status" value="2"/>
</dbReference>
<organism evidence="1 2">
    <name type="scientific">Durusdinium trenchii</name>
    <dbReference type="NCBI Taxonomy" id="1381693"/>
    <lineage>
        <taxon>Eukaryota</taxon>
        <taxon>Sar</taxon>
        <taxon>Alveolata</taxon>
        <taxon>Dinophyceae</taxon>
        <taxon>Suessiales</taxon>
        <taxon>Symbiodiniaceae</taxon>
        <taxon>Durusdinium</taxon>
    </lineage>
</organism>
<dbReference type="Gene3D" id="2.40.50.140">
    <property type="entry name" value="Nucleic acid-binding proteins"/>
    <property type="match status" value="2"/>
</dbReference>